<dbReference type="Gene3D" id="1.10.8.60">
    <property type="match status" value="1"/>
</dbReference>
<comment type="similarity">
    <text evidence="3">In the C-terminal section; belongs to the peptidase M41 family.</text>
</comment>
<keyword evidence="7" id="KW-0479">Metal-binding</keyword>
<evidence type="ECO:0000313" key="18">
    <source>
        <dbReference type="EMBL" id="CAI8014833.1"/>
    </source>
</evidence>
<dbReference type="GO" id="GO:0010304">
    <property type="term" value="P:PSII associated light-harvesting complex II catabolic process"/>
    <property type="evidence" value="ECO:0007669"/>
    <property type="project" value="UniProtKB-ARBA"/>
</dbReference>
<dbReference type="InterPro" id="IPR041569">
    <property type="entry name" value="AAA_lid_3"/>
</dbReference>
<comment type="caution">
    <text evidence="18">The sequence shown here is derived from an EMBL/GenBank/DDBJ whole genome shotgun (WGS) entry which is preliminary data.</text>
</comment>
<comment type="similarity">
    <text evidence="4">In the N-terminal section; belongs to the AAA ATPase family.</text>
</comment>
<organism evidence="18 19">
    <name type="scientific">Geodia barretti</name>
    <name type="common">Barrett's horny sponge</name>
    <dbReference type="NCBI Taxonomy" id="519541"/>
    <lineage>
        <taxon>Eukaryota</taxon>
        <taxon>Metazoa</taxon>
        <taxon>Porifera</taxon>
        <taxon>Demospongiae</taxon>
        <taxon>Heteroscleromorpha</taxon>
        <taxon>Tetractinellida</taxon>
        <taxon>Astrophorina</taxon>
        <taxon>Geodiidae</taxon>
        <taxon>Geodia</taxon>
    </lineage>
</organism>
<dbReference type="PROSITE" id="PS00674">
    <property type="entry name" value="AAA"/>
    <property type="match status" value="1"/>
</dbReference>
<evidence type="ECO:0000256" key="1">
    <source>
        <dbReference type="ARBA" id="ARBA00001947"/>
    </source>
</evidence>
<evidence type="ECO:0000256" key="16">
    <source>
        <dbReference type="SAM" id="Phobius"/>
    </source>
</evidence>
<dbReference type="GO" id="GO:0004222">
    <property type="term" value="F:metalloendopeptidase activity"/>
    <property type="evidence" value="ECO:0007669"/>
    <property type="project" value="InterPro"/>
</dbReference>
<evidence type="ECO:0000256" key="11">
    <source>
        <dbReference type="ARBA" id="ARBA00022840"/>
    </source>
</evidence>
<keyword evidence="8 15" id="KW-0547">Nucleotide-binding</keyword>
<dbReference type="InterPro" id="IPR037219">
    <property type="entry name" value="Peptidase_M41-like"/>
</dbReference>
<dbReference type="InterPro" id="IPR003959">
    <property type="entry name" value="ATPase_AAA_core"/>
</dbReference>
<dbReference type="SUPFAM" id="SSF52540">
    <property type="entry name" value="P-loop containing nucleoside triphosphate hydrolases"/>
    <property type="match status" value="1"/>
</dbReference>
<dbReference type="AlphaFoldDB" id="A0AA35RNI9"/>
<evidence type="ECO:0000256" key="9">
    <source>
        <dbReference type="ARBA" id="ARBA00022801"/>
    </source>
</evidence>
<dbReference type="GO" id="GO:0005524">
    <property type="term" value="F:ATP binding"/>
    <property type="evidence" value="ECO:0007669"/>
    <property type="project" value="UniProtKB-KW"/>
</dbReference>
<dbReference type="InterPro" id="IPR005936">
    <property type="entry name" value="FtsH"/>
</dbReference>
<keyword evidence="5" id="KW-0645">Protease</keyword>
<dbReference type="NCBIfam" id="TIGR01241">
    <property type="entry name" value="FtsH_fam"/>
    <property type="match status" value="1"/>
</dbReference>
<dbReference type="Pfam" id="PF00004">
    <property type="entry name" value="AAA"/>
    <property type="match status" value="1"/>
</dbReference>
<comment type="cofactor">
    <cofactor evidence="1">
        <name>Zn(2+)</name>
        <dbReference type="ChEBI" id="CHEBI:29105"/>
    </cofactor>
</comment>
<keyword evidence="9" id="KW-0378">Hydrolase</keyword>
<dbReference type="Proteomes" id="UP001174909">
    <property type="component" value="Unassembled WGS sequence"/>
</dbReference>
<keyword evidence="10" id="KW-0862">Zinc</keyword>
<dbReference type="HAMAP" id="MF_01458">
    <property type="entry name" value="FtsH"/>
    <property type="match status" value="1"/>
</dbReference>
<keyword evidence="12 16" id="KW-1133">Transmembrane helix</keyword>
<reference evidence="18" key="1">
    <citation type="submission" date="2023-03" db="EMBL/GenBank/DDBJ databases">
        <authorList>
            <person name="Steffen K."/>
            <person name="Cardenas P."/>
        </authorList>
    </citation>
    <scope>NUCLEOTIDE SEQUENCE</scope>
</reference>
<dbReference type="InterPro" id="IPR027417">
    <property type="entry name" value="P-loop_NTPase"/>
</dbReference>
<protein>
    <submittedName>
        <fullName evidence="18">ATP-dependent zinc metalloprotease FtsH</fullName>
    </submittedName>
</protein>
<dbReference type="EMBL" id="CASHTH010001392">
    <property type="protein sequence ID" value="CAI8014833.1"/>
    <property type="molecule type" value="Genomic_DNA"/>
</dbReference>
<dbReference type="InterPro" id="IPR000642">
    <property type="entry name" value="Peptidase_M41"/>
</dbReference>
<dbReference type="SMART" id="SM00382">
    <property type="entry name" value="AAA"/>
    <property type="match status" value="1"/>
</dbReference>
<dbReference type="FunFam" id="1.10.8.60:FF:000001">
    <property type="entry name" value="ATP-dependent zinc metalloprotease FtsH"/>
    <property type="match status" value="1"/>
</dbReference>
<dbReference type="GO" id="GO:0006508">
    <property type="term" value="P:proteolysis"/>
    <property type="evidence" value="ECO:0007669"/>
    <property type="project" value="UniProtKB-KW"/>
</dbReference>
<dbReference type="GO" id="GO:0046872">
    <property type="term" value="F:metal ion binding"/>
    <property type="evidence" value="ECO:0007669"/>
    <property type="project" value="UniProtKB-KW"/>
</dbReference>
<evidence type="ECO:0000259" key="17">
    <source>
        <dbReference type="SMART" id="SM00382"/>
    </source>
</evidence>
<dbReference type="FunFam" id="1.20.58.760:FF:000001">
    <property type="entry name" value="ATP-dependent zinc metalloprotease FtsH"/>
    <property type="match status" value="1"/>
</dbReference>
<evidence type="ECO:0000256" key="2">
    <source>
        <dbReference type="ARBA" id="ARBA00004370"/>
    </source>
</evidence>
<evidence type="ECO:0000256" key="4">
    <source>
        <dbReference type="ARBA" id="ARBA00010550"/>
    </source>
</evidence>
<sequence>MVIWWVVVAGLVVLGIYQLFNRRDPVYQLATSDFHQYITRGSSLFEGYLVLDEEWVEGQFNQNILNEIRTEILRSVDPEAQETHLPPRWQGEFRASRDTIDDYDIQAKLDEFGIHYNVKPPSKFPQGLLIFGTTVVPLLIFLGLMIFLSRQMQGSGNRALSFGKSRAKLHSENQTKVTFEDVAGVDEAKEALEEVIEFLKAPKKFERLGGKIPKGVLLMGPPGTGKTMLAQAVAGEADVPFYSISGSDFVEMFVGVGASRVRDLFETGKKNAPCIIFIDELDAVGRHRGAGIGGGHDEREQTLNQLLVEMQGFEASEGVILIAATNRPDVLDPALLRPGRFDRQIVVDLPDVRGREAILNVHTKHPYKIAENVKLGILAKATPGFSGADLENMANEAALFAARCDKDEIDMMCFDEAKDRVLMGPERRSLVISDEERRVTAYHEAGHALMLHFVPESDPNYKCTIVPRGRALGVTAKLPLEERHNMSKNHLLAHIIFALGGRVAEEIIFGEQTTGAQNDFEQATSLARRMVTQWGMSHMGPLTYGKRDEQVFLGKELSNHQDYSEKTAVEIDKAVHDIVTECYNKAREILETNLEGLKLLADALLERETLVTEDIDEILGPRPQLPVKPIV</sequence>
<comment type="subcellular location">
    <subcellularLocation>
        <location evidence="2">Membrane</location>
    </subcellularLocation>
</comment>
<dbReference type="PANTHER" id="PTHR23076:SF97">
    <property type="entry name" value="ATP-DEPENDENT ZINC METALLOPROTEASE YME1L1"/>
    <property type="match status" value="1"/>
</dbReference>
<dbReference type="PANTHER" id="PTHR23076">
    <property type="entry name" value="METALLOPROTEASE M41 FTSH"/>
    <property type="match status" value="1"/>
</dbReference>
<proteinExistence type="inferred from homology"/>
<evidence type="ECO:0000256" key="6">
    <source>
        <dbReference type="ARBA" id="ARBA00022692"/>
    </source>
</evidence>
<dbReference type="Gene3D" id="1.20.58.760">
    <property type="entry name" value="Peptidase M41"/>
    <property type="match status" value="1"/>
</dbReference>
<evidence type="ECO:0000256" key="12">
    <source>
        <dbReference type="ARBA" id="ARBA00022989"/>
    </source>
</evidence>
<evidence type="ECO:0000256" key="13">
    <source>
        <dbReference type="ARBA" id="ARBA00023049"/>
    </source>
</evidence>
<keyword evidence="13 18" id="KW-0482">Metalloprotease</keyword>
<evidence type="ECO:0000256" key="15">
    <source>
        <dbReference type="RuleBase" id="RU003651"/>
    </source>
</evidence>
<comment type="similarity">
    <text evidence="15">Belongs to the AAA ATPase family.</text>
</comment>
<dbReference type="CDD" id="cd19501">
    <property type="entry name" value="RecA-like_FtsH"/>
    <property type="match status" value="1"/>
</dbReference>
<dbReference type="InterPro" id="IPR003593">
    <property type="entry name" value="AAA+_ATPase"/>
</dbReference>
<dbReference type="GO" id="GO:0004176">
    <property type="term" value="F:ATP-dependent peptidase activity"/>
    <property type="evidence" value="ECO:0007669"/>
    <property type="project" value="InterPro"/>
</dbReference>
<dbReference type="Pfam" id="PF01434">
    <property type="entry name" value="Peptidase_M41"/>
    <property type="match status" value="1"/>
</dbReference>
<evidence type="ECO:0000256" key="8">
    <source>
        <dbReference type="ARBA" id="ARBA00022741"/>
    </source>
</evidence>
<accession>A0AA35RNI9</accession>
<dbReference type="GO" id="GO:0016887">
    <property type="term" value="F:ATP hydrolysis activity"/>
    <property type="evidence" value="ECO:0007669"/>
    <property type="project" value="InterPro"/>
</dbReference>
<keyword evidence="6 16" id="KW-0812">Transmembrane</keyword>
<evidence type="ECO:0000256" key="5">
    <source>
        <dbReference type="ARBA" id="ARBA00022670"/>
    </source>
</evidence>
<gene>
    <name evidence="18" type="ORF">GBAR_LOCUS9255</name>
</gene>
<dbReference type="Pfam" id="PF17862">
    <property type="entry name" value="AAA_lid_3"/>
    <property type="match status" value="1"/>
</dbReference>
<evidence type="ECO:0000256" key="14">
    <source>
        <dbReference type="ARBA" id="ARBA00023136"/>
    </source>
</evidence>
<dbReference type="Gene3D" id="3.40.50.300">
    <property type="entry name" value="P-loop containing nucleotide triphosphate hydrolases"/>
    <property type="match status" value="1"/>
</dbReference>
<keyword evidence="19" id="KW-1185">Reference proteome</keyword>
<dbReference type="InterPro" id="IPR003960">
    <property type="entry name" value="ATPase_AAA_CS"/>
</dbReference>
<evidence type="ECO:0000256" key="10">
    <source>
        <dbReference type="ARBA" id="ARBA00022833"/>
    </source>
</evidence>
<feature type="transmembrane region" description="Helical" evidence="16">
    <location>
        <begin position="128"/>
        <end position="148"/>
    </location>
</feature>
<evidence type="ECO:0000313" key="19">
    <source>
        <dbReference type="Proteomes" id="UP001174909"/>
    </source>
</evidence>
<keyword evidence="11 15" id="KW-0067">ATP-binding</keyword>
<name>A0AA35RNI9_GEOBA</name>
<evidence type="ECO:0000256" key="7">
    <source>
        <dbReference type="ARBA" id="ARBA00022723"/>
    </source>
</evidence>
<dbReference type="SUPFAM" id="SSF140990">
    <property type="entry name" value="FtsH protease domain-like"/>
    <property type="match status" value="1"/>
</dbReference>
<dbReference type="FunFam" id="3.40.50.300:FF:000001">
    <property type="entry name" value="ATP-dependent zinc metalloprotease FtsH"/>
    <property type="match status" value="1"/>
</dbReference>
<feature type="domain" description="AAA+ ATPase" evidence="17">
    <location>
        <begin position="212"/>
        <end position="351"/>
    </location>
</feature>
<keyword evidence="14 16" id="KW-0472">Membrane</keyword>
<dbReference type="GO" id="GO:0005886">
    <property type="term" value="C:plasma membrane"/>
    <property type="evidence" value="ECO:0007669"/>
    <property type="project" value="TreeGrafter"/>
</dbReference>
<evidence type="ECO:0000256" key="3">
    <source>
        <dbReference type="ARBA" id="ARBA00010044"/>
    </source>
</evidence>